<keyword evidence="4" id="KW-1185">Reference proteome</keyword>
<feature type="region of interest" description="Disordered" evidence="1">
    <location>
        <begin position="205"/>
        <end position="231"/>
    </location>
</feature>
<evidence type="ECO:0000313" key="3">
    <source>
        <dbReference type="EMBL" id="GGM10725.1"/>
    </source>
</evidence>
<dbReference type="EMBL" id="BMOM01000013">
    <property type="protein sequence ID" value="GGM10725.1"/>
    <property type="molecule type" value="Genomic_DNA"/>
</dbReference>
<dbReference type="Proteomes" id="UP000661918">
    <property type="component" value="Unassembled WGS sequence"/>
</dbReference>
<dbReference type="InterPro" id="IPR040888">
    <property type="entry name" value="PilN_bio_d"/>
</dbReference>
<dbReference type="PANTHER" id="PTHR40278:SF1">
    <property type="entry name" value="DNA UTILIZATION PROTEIN HOFN"/>
    <property type="match status" value="1"/>
</dbReference>
<dbReference type="Pfam" id="PF18222">
    <property type="entry name" value="PilN_bio_d"/>
    <property type="match status" value="1"/>
</dbReference>
<evidence type="ECO:0000256" key="1">
    <source>
        <dbReference type="SAM" id="MobiDB-lite"/>
    </source>
</evidence>
<dbReference type="PANTHER" id="PTHR40278">
    <property type="entry name" value="DNA UTILIZATION PROTEIN HOFN"/>
    <property type="match status" value="1"/>
</dbReference>
<dbReference type="Gene3D" id="3.30.70.2830">
    <property type="match status" value="1"/>
</dbReference>
<dbReference type="InterPro" id="IPR052534">
    <property type="entry name" value="Extracell_DNA_Util/SecSys_Comp"/>
</dbReference>
<comment type="caution">
    <text evidence="3">The sequence shown here is derived from an EMBL/GenBank/DDBJ whole genome shotgun (WGS) entry which is preliminary data.</text>
</comment>
<evidence type="ECO:0000259" key="2">
    <source>
        <dbReference type="Pfam" id="PF18222"/>
    </source>
</evidence>
<dbReference type="RefSeq" id="WP_188903800.1">
    <property type="nucleotide sequence ID" value="NZ_BMOM01000013.1"/>
</dbReference>
<evidence type="ECO:0000313" key="4">
    <source>
        <dbReference type="Proteomes" id="UP000661918"/>
    </source>
</evidence>
<sequence length="231" mass="24520">MIEINLLPAQYRVRSEPSVWRFAAYALVPLTAAAILIPEVITATRVGDLTRQIDALNGEITALGPAEREFRALMAEKNQLEQVTGVAEQLRATKTYWTNDLAAFTARLPNDSSVAVQTMSIHNINADNLGTLQQGGIYVGKNVTREVELTGSARNQQAVVNLLRTFETDPNFGVNFRSLQNDKDKGLYTFSATVGIVGAAAQDAAAPTDPAAAPAAAPAAPAATQGAGRAN</sequence>
<proteinExistence type="predicted"/>
<protein>
    <recommendedName>
        <fullName evidence="2">PilN biogenesis protein dimerization domain-containing protein</fullName>
    </recommendedName>
</protein>
<reference evidence="4" key="1">
    <citation type="journal article" date="2019" name="Int. J. Syst. Evol. Microbiol.">
        <title>The Global Catalogue of Microorganisms (GCM) 10K type strain sequencing project: providing services to taxonomists for standard genome sequencing and annotation.</title>
        <authorList>
            <consortium name="The Broad Institute Genomics Platform"/>
            <consortium name="The Broad Institute Genome Sequencing Center for Infectious Disease"/>
            <person name="Wu L."/>
            <person name="Ma J."/>
        </authorList>
    </citation>
    <scope>NUCLEOTIDE SEQUENCE [LARGE SCALE GENOMIC DNA]</scope>
    <source>
        <strain evidence="4">JCM 15443</strain>
    </source>
</reference>
<gene>
    <name evidence="3" type="ORF">GCM10010841_18940</name>
</gene>
<accession>A0ABQ2GS65</accession>
<organism evidence="3 4">
    <name type="scientific">Deinococcus aerophilus</name>
    <dbReference type="NCBI Taxonomy" id="522488"/>
    <lineage>
        <taxon>Bacteria</taxon>
        <taxon>Thermotogati</taxon>
        <taxon>Deinococcota</taxon>
        <taxon>Deinococci</taxon>
        <taxon>Deinococcales</taxon>
        <taxon>Deinococcaceae</taxon>
        <taxon>Deinococcus</taxon>
    </lineage>
</organism>
<feature type="domain" description="PilN biogenesis protein dimerization" evidence="2">
    <location>
        <begin position="97"/>
        <end position="198"/>
    </location>
</feature>
<name>A0ABQ2GS65_9DEIO</name>